<evidence type="ECO:0000259" key="8">
    <source>
        <dbReference type="SMART" id="SM00865"/>
    </source>
</evidence>
<evidence type="ECO:0000256" key="2">
    <source>
        <dbReference type="ARBA" id="ARBA00022741"/>
    </source>
</evidence>
<dbReference type="GO" id="GO:0032153">
    <property type="term" value="C:cell division site"/>
    <property type="evidence" value="ECO:0007669"/>
    <property type="project" value="UniProtKB-UniRule"/>
</dbReference>
<dbReference type="InterPro" id="IPR008280">
    <property type="entry name" value="Tub_FtsZ_C"/>
</dbReference>
<comment type="function">
    <text evidence="4">Essential cell division protein that forms a contractile ring structure (Z ring) at the future cell division site. The regulation of the ring assembly controls the timing and the location of cell division. One of the functions of the FtsZ ring is to recruit other cell division proteins to the septum to produce a new cell wall between the dividing cells. Binds GTP and shows GTPase activity.</text>
</comment>
<name>A0A7C4RA17_UNCC3</name>
<dbReference type="PRINTS" id="PR00423">
    <property type="entry name" value="CELLDVISFTSZ"/>
</dbReference>
<proteinExistence type="inferred from homology"/>
<dbReference type="InterPro" id="IPR045061">
    <property type="entry name" value="FtsZ/CetZ"/>
</dbReference>
<dbReference type="Pfam" id="PF00091">
    <property type="entry name" value="Tubulin"/>
    <property type="match status" value="1"/>
</dbReference>
<evidence type="ECO:0000256" key="1">
    <source>
        <dbReference type="ARBA" id="ARBA00009690"/>
    </source>
</evidence>
<dbReference type="CDD" id="cd02201">
    <property type="entry name" value="FtsZ_type1"/>
    <property type="match status" value="1"/>
</dbReference>
<keyword evidence="4" id="KW-0963">Cytoplasm</keyword>
<feature type="binding site" evidence="4">
    <location>
        <begin position="23"/>
        <end position="27"/>
    </location>
    <ligand>
        <name>GTP</name>
        <dbReference type="ChEBI" id="CHEBI:37565"/>
    </ligand>
</feature>
<dbReference type="FunFam" id="3.40.50.1440:FF:000001">
    <property type="entry name" value="Cell division protein FtsZ"/>
    <property type="match status" value="1"/>
</dbReference>
<dbReference type="GO" id="GO:0005525">
    <property type="term" value="F:GTP binding"/>
    <property type="evidence" value="ECO:0007669"/>
    <property type="project" value="UniProtKB-UniRule"/>
</dbReference>
<dbReference type="NCBIfam" id="TIGR00065">
    <property type="entry name" value="ftsZ"/>
    <property type="match status" value="1"/>
</dbReference>
<evidence type="ECO:0000259" key="7">
    <source>
        <dbReference type="SMART" id="SM00864"/>
    </source>
</evidence>
<feature type="binding site" evidence="4">
    <location>
        <position position="143"/>
    </location>
    <ligand>
        <name>GTP</name>
        <dbReference type="ChEBI" id="CHEBI:37565"/>
    </ligand>
</feature>
<dbReference type="EMBL" id="DSYQ01000003">
    <property type="protein sequence ID" value="HGT70785.1"/>
    <property type="molecule type" value="Genomic_DNA"/>
</dbReference>
<dbReference type="SUPFAM" id="SSF55307">
    <property type="entry name" value="Tubulin C-terminal domain-like"/>
    <property type="match status" value="1"/>
</dbReference>
<evidence type="ECO:0000256" key="6">
    <source>
        <dbReference type="SAM" id="MobiDB-lite"/>
    </source>
</evidence>
<reference evidence="9" key="1">
    <citation type="journal article" date="2020" name="mSystems">
        <title>Genome- and Community-Level Interaction Insights into Carbon Utilization and Element Cycling Functions of Hydrothermarchaeota in Hydrothermal Sediment.</title>
        <authorList>
            <person name="Zhou Z."/>
            <person name="Liu Y."/>
            <person name="Xu W."/>
            <person name="Pan J."/>
            <person name="Luo Z.H."/>
            <person name="Li M."/>
        </authorList>
    </citation>
    <scope>NUCLEOTIDE SEQUENCE [LARGE SCALE GENOMIC DNA]</scope>
    <source>
        <strain evidence="9">SpSt-579</strain>
    </source>
</reference>
<comment type="similarity">
    <text evidence="1 4">Belongs to the FtsZ family.</text>
</comment>
<dbReference type="PROSITE" id="PS51257">
    <property type="entry name" value="PROKAR_LIPOPROTEIN"/>
    <property type="match status" value="1"/>
</dbReference>
<dbReference type="GO" id="GO:0000917">
    <property type="term" value="P:division septum assembly"/>
    <property type="evidence" value="ECO:0007669"/>
    <property type="project" value="UniProtKB-KW"/>
</dbReference>
<keyword evidence="2 4" id="KW-0547">Nucleotide-binding</keyword>
<evidence type="ECO:0000256" key="5">
    <source>
        <dbReference type="NCBIfam" id="TIGR00065"/>
    </source>
</evidence>
<dbReference type="InterPro" id="IPR000158">
    <property type="entry name" value="Cell_div_FtsZ"/>
</dbReference>
<gene>
    <name evidence="4 9" type="primary">ftsZ</name>
    <name evidence="9" type="ORF">ENT43_00815</name>
</gene>
<feature type="binding site" evidence="4">
    <location>
        <position position="147"/>
    </location>
    <ligand>
        <name>GTP</name>
        <dbReference type="ChEBI" id="CHEBI:37565"/>
    </ligand>
</feature>
<sequence length="373" mass="39973">MEERTEGEKGAVQPKIMVIGVGGGGCNTISRLKKSESKGVFLVAVNTDIQVLSGITEEGIKKIQIGPNETGGLGCGADPKLGERALEESKAEIIEILEGMDMVFVAAGMGGGTGTGAAPQIAKTAKEMGILTIGVVSKPFSFEGKRREKNAQEGIKKMRENTDSIIILPNEKLIELNSGERCMSLEEAFEESDRVLGNSIMGITNLITQKGQINLDFADIKAVLKNGGDAFIGFGKGEGEEREIQASEAATQNILTECQISGAKRVIYNIVGNNISVQGIQKIGDTIRELVDTDANLILGTAPNQENDQIEITIIAASCWDEEEKEPEEKNQPQDEKVDKVVDHNIETSRNGTGSEKKSGGELTLPGFLQRPE</sequence>
<keyword evidence="4" id="KW-0131">Cell cycle</keyword>
<comment type="subcellular location">
    <subcellularLocation>
        <location evidence="4">Cytoplasm</location>
    </subcellularLocation>
    <text evidence="4">Assembles at midcell at the inner surface of the cytoplasmic membrane.</text>
</comment>
<dbReference type="InterPro" id="IPR036525">
    <property type="entry name" value="Tubulin/FtsZ_GTPase_sf"/>
</dbReference>
<dbReference type="Gene3D" id="3.40.50.1440">
    <property type="entry name" value="Tubulin/FtsZ, GTPase domain"/>
    <property type="match status" value="1"/>
</dbReference>
<evidence type="ECO:0000256" key="3">
    <source>
        <dbReference type="ARBA" id="ARBA00023134"/>
    </source>
</evidence>
<feature type="domain" description="Tubulin/FtsZ GTPase" evidence="7">
    <location>
        <begin position="15"/>
        <end position="211"/>
    </location>
</feature>
<keyword evidence="4 9" id="KW-0132">Cell division</keyword>
<dbReference type="GO" id="GO:0003924">
    <property type="term" value="F:GTPase activity"/>
    <property type="evidence" value="ECO:0007669"/>
    <property type="project" value="UniProtKB-UniRule"/>
</dbReference>
<dbReference type="InterPro" id="IPR024757">
    <property type="entry name" value="FtsZ_C"/>
</dbReference>
<dbReference type="SMART" id="SM00865">
    <property type="entry name" value="Tubulin_C"/>
    <property type="match status" value="1"/>
</dbReference>
<dbReference type="InterPro" id="IPR018316">
    <property type="entry name" value="Tubulin/FtsZ_2-layer-sand-dom"/>
</dbReference>
<dbReference type="Pfam" id="PF12327">
    <property type="entry name" value="FtsZ_C"/>
    <property type="match status" value="1"/>
</dbReference>
<dbReference type="HAMAP" id="MF_00909">
    <property type="entry name" value="FtsZ"/>
    <property type="match status" value="1"/>
</dbReference>
<evidence type="ECO:0000256" key="4">
    <source>
        <dbReference type="HAMAP-Rule" id="MF_00909"/>
    </source>
</evidence>
<evidence type="ECO:0000313" key="9">
    <source>
        <dbReference type="EMBL" id="HGT70785.1"/>
    </source>
</evidence>
<comment type="caution">
    <text evidence="9">The sequence shown here is derived from an EMBL/GenBank/DDBJ whole genome shotgun (WGS) entry which is preliminary data.</text>
</comment>
<keyword evidence="4" id="KW-0717">Septation</keyword>
<dbReference type="SUPFAM" id="SSF52490">
    <property type="entry name" value="Tubulin nucleotide-binding domain-like"/>
    <property type="match status" value="1"/>
</dbReference>
<comment type="subunit">
    <text evidence="4">Homodimer. Polymerizes to form a dynamic ring structure in a strictly GTP-dependent manner. Interacts directly with several other division proteins.</text>
</comment>
<dbReference type="GO" id="GO:0005737">
    <property type="term" value="C:cytoplasm"/>
    <property type="evidence" value="ECO:0007669"/>
    <property type="project" value="UniProtKB-SubCell"/>
</dbReference>
<dbReference type="SMART" id="SM00864">
    <property type="entry name" value="Tubulin"/>
    <property type="match status" value="1"/>
</dbReference>
<protein>
    <recommendedName>
        <fullName evidence="4 5">Cell division protein FtsZ</fullName>
    </recommendedName>
</protein>
<feature type="binding site" evidence="4">
    <location>
        <begin position="112"/>
        <end position="114"/>
    </location>
    <ligand>
        <name>GTP</name>
        <dbReference type="ChEBI" id="CHEBI:37565"/>
    </ligand>
</feature>
<dbReference type="PANTHER" id="PTHR30314:SF3">
    <property type="entry name" value="MITOCHONDRIAL DIVISION PROTEIN FSZA"/>
    <property type="match status" value="1"/>
</dbReference>
<feature type="binding site" evidence="4">
    <location>
        <position position="193"/>
    </location>
    <ligand>
        <name>GTP</name>
        <dbReference type="ChEBI" id="CHEBI:37565"/>
    </ligand>
</feature>
<dbReference type="AlphaFoldDB" id="A0A7C4RA17"/>
<keyword evidence="3 4" id="KW-0342">GTP-binding</keyword>
<accession>A0A7C4RA17</accession>
<feature type="region of interest" description="Disordered" evidence="6">
    <location>
        <begin position="322"/>
        <end position="373"/>
    </location>
</feature>
<feature type="domain" description="Tubulin/FtsZ 2-layer sandwich" evidence="8">
    <location>
        <begin position="213"/>
        <end position="328"/>
    </location>
</feature>
<dbReference type="PANTHER" id="PTHR30314">
    <property type="entry name" value="CELL DIVISION PROTEIN FTSZ-RELATED"/>
    <property type="match status" value="1"/>
</dbReference>
<feature type="compositionally biased region" description="Basic and acidic residues" evidence="6">
    <location>
        <begin position="327"/>
        <end position="347"/>
    </location>
</feature>
<dbReference type="InterPro" id="IPR003008">
    <property type="entry name" value="Tubulin_FtsZ_GTPase"/>
</dbReference>
<organism evidence="9">
    <name type="scientific">candidate division CPR3 bacterium</name>
    <dbReference type="NCBI Taxonomy" id="2268181"/>
    <lineage>
        <taxon>Bacteria</taxon>
        <taxon>Bacteria division CPR3</taxon>
    </lineage>
</organism>
<dbReference type="GO" id="GO:0043093">
    <property type="term" value="P:FtsZ-dependent cytokinesis"/>
    <property type="evidence" value="ECO:0007669"/>
    <property type="project" value="UniProtKB-UniRule"/>
</dbReference>
<dbReference type="GO" id="GO:0051258">
    <property type="term" value="P:protein polymerization"/>
    <property type="evidence" value="ECO:0007669"/>
    <property type="project" value="UniProtKB-UniRule"/>
</dbReference>